<protein>
    <submittedName>
        <fullName evidence="1">Uncharacterized protein</fullName>
    </submittedName>
</protein>
<accession>A0ABQ5R532</accession>
<name>A0ABQ5R532_9ACTN</name>
<proteinExistence type="predicted"/>
<dbReference type="Proteomes" id="UP001144280">
    <property type="component" value="Unassembled WGS sequence"/>
</dbReference>
<dbReference type="EMBL" id="BSDI01000034">
    <property type="protein sequence ID" value="GLI00681.1"/>
    <property type="molecule type" value="Genomic_DNA"/>
</dbReference>
<dbReference type="RefSeq" id="WP_281901176.1">
    <property type="nucleotide sequence ID" value="NZ_BSDI01000034.1"/>
</dbReference>
<comment type="caution">
    <text evidence="1">The sequence shown here is derived from an EMBL/GenBank/DDBJ whole genome shotgun (WGS) entry which is preliminary data.</text>
</comment>
<reference evidence="1" key="1">
    <citation type="submission" date="2022-12" db="EMBL/GenBank/DDBJ databases">
        <title>New Phytohabitans aurantiacus sp. RD004123 nov., an actinomycete isolated from soil.</title>
        <authorList>
            <person name="Triningsih D.W."/>
            <person name="Harunari E."/>
            <person name="Igarashi Y."/>
        </authorList>
    </citation>
    <scope>NUCLEOTIDE SEQUENCE</scope>
    <source>
        <strain evidence="1">RD004123</strain>
    </source>
</reference>
<evidence type="ECO:0000313" key="1">
    <source>
        <dbReference type="EMBL" id="GLI00681.1"/>
    </source>
</evidence>
<sequence>MAVNHRKISRRKGDDALAGLKGDIRKTLDVIKEEEEYAADTAPVPASRSELAERFPAVKGGA</sequence>
<organism evidence="1 2">
    <name type="scientific">Phytohabitans aurantiacus</name>
    <dbReference type="NCBI Taxonomy" id="3016789"/>
    <lineage>
        <taxon>Bacteria</taxon>
        <taxon>Bacillati</taxon>
        <taxon>Actinomycetota</taxon>
        <taxon>Actinomycetes</taxon>
        <taxon>Micromonosporales</taxon>
        <taxon>Micromonosporaceae</taxon>
    </lineage>
</organism>
<gene>
    <name evidence="1" type="ORF">Pa4123_59570</name>
</gene>
<keyword evidence="2" id="KW-1185">Reference proteome</keyword>
<evidence type="ECO:0000313" key="2">
    <source>
        <dbReference type="Proteomes" id="UP001144280"/>
    </source>
</evidence>